<feature type="transmembrane region" description="Helical" evidence="2">
    <location>
        <begin position="29"/>
        <end position="49"/>
    </location>
</feature>
<evidence type="ECO:0000259" key="3">
    <source>
        <dbReference type="SMART" id="SM00278"/>
    </source>
</evidence>
<dbReference type="PANTHER" id="PTHR21180">
    <property type="entry name" value="ENDONUCLEASE/EXONUCLEASE/PHOSPHATASE FAMILY DOMAIN-CONTAINING PROTEIN 1"/>
    <property type="match status" value="1"/>
</dbReference>
<keyword evidence="2" id="KW-0472">Membrane</keyword>
<feature type="region of interest" description="Disordered" evidence="1">
    <location>
        <begin position="1"/>
        <end position="21"/>
    </location>
</feature>
<dbReference type="InterPro" id="IPR051675">
    <property type="entry name" value="Endo/Exo/Phosphatase_dom_1"/>
</dbReference>
<dbReference type="Gene3D" id="1.10.150.320">
    <property type="entry name" value="Photosystem II 12 kDa extrinsic protein"/>
    <property type="match status" value="1"/>
</dbReference>
<accession>A0AAE4AWT1</accession>
<dbReference type="SMART" id="SM00278">
    <property type="entry name" value="HhH1"/>
    <property type="match status" value="2"/>
</dbReference>
<evidence type="ECO:0000256" key="2">
    <source>
        <dbReference type="SAM" id="Phobius"/>
    </source>
</evidence>
<dbReference type="GO" id="GO:0015627">
    <property type="term" value="C:type II protein secretion system complex"/>
    <property type="evidence" value="ECO:0007669"/>
    <property type="project" value="TreeGrafter"/>
</dbReference>
<protein>
    <submittedName>
        <fullName evidence="4">Competence protein ComEA</fullName>
    </submittedName>
</protein>
<dbReference type="InterPro" id="IPR010994">
    <property type="entry name" value="RuvA_2-like"/>
</dbReference>
<reference evidence="4 5" key="1">
    <citation type="submission" date="2023-07" db="EMBL/GenBank/DDBJ databases">
        <title>Sequencing the genomes of 1000 actinobacteria strains.</title>
        <authorList>
            <person name="Klenk H.-P."/>
        </authorList>
    </citation>
    <scope>NUCLEOTIDE SEQUENCE [LARGE SCALE GENOMIC DNA]</scope>
    <source>
        <strain evidence="4 5">DSM 44709</strain>
    </source>
</reference>
<dbReference type="EMBL" id="JAUSUZ010000001">
    <property type="protein sequence ID" value="MDQ0366285.1"/>
    <property type="molecule type" value="Genomic_DNA"/>
</dbReference>
<dbReference type="Pfam" id="PF10531">
    <property type="entry name" value="SLBB"/>
    <property type="match status" value="1"/>
</dbReference>
<feature type="domain" description="Helix-hairpin-helix DNA-binding motif class 1" evidence="3">
    <location>
        <begin position="166"/>
        <end position="185"/>
    </location>
</feature>
<name>A0AAE4AWT1_9ACTN</name>
<dbReference type="RefSeq" id="WP_307239509.1">
    <property type="nucleotide sequence ID" value="NZ_JAUSUZ010000001.1"/>
</dbReference>
<dbReference type="AlphaFoldDB" id="A0AAE4AWT1"/>
<evidence type="ECO:0000256" key="1">
    <source>
        <dbReference type="SAM" id="MobiDB-lite"/>
    </source>
</evidence>
<keyword evidence="2" id="KW-0812">Transmembrane</keyword>
<dbReference type="GO" id="GO:0003677">
    <property type="term" value="F:DNA binding"/>
    <property type="evidence" value="ECO:0007669"/>
    <property type="project" value="InterPro"/>
</dbReference>
<dbReference type="GO" id="GO:0006281">
    <property type="term" value="P:DNA repair"/>
    <property type="evidence" value="ECO:0007669"/>
    <property type="project" value="InterPro"/>
</dbReference>
<keyword evidence="5" id="KW-1185">Reference proteome</keyword>
<dbReference type="InterPro" id="IPR019554">
    <property type="entry name" value="Soluble_ligand-bd"/>
</dbReference>
<proteinExistence type="predicted"/>
<dbReference type="SUPFAM" id="SSF47781">
    <property type="entry name" value="RuvA domain 2-like"/>
    <property type="match status" value="1"/>
</dbReference>
<evidence type="ECO:0000313" key="5">
    <source>
        <dbReference type="Proteomes" id="UP001240236"/>
    </source>
</evidence>
<dbReference type="Proteomes" id="UP001240236">
    <property type="component" value="Unassembled WGS sequence"/>
</dbReference>
<dbReference type="GO" id="GO:0015628">
    <property type="term" value="P:protein secretion by the type II secretion system"/>
    <property type="evidence" value="ECO:0007669"/>
    <property type="project" value="TreeGrafter"/>
</dbReference>
<sequence length="218" mass="21707">MDDDEEAARGGDPFGPGTRFGRWDPGARGVRVIAVVVLVVAVGAAVVAWRARPQAEVIAAPAPAVSADAPGGSASPAGEVVVAVAGKVRSPGMVRLPPGARVADALAAAGGALPGVDTALLNLARKVTDGELIVIGASVPPAAPGVVPPAPGAAGGLVNLNTATLADLDGLPGVGPVLAQRILEHRDRIGGFRAVSDLREVEGIGDSRYEQLKDLVTL</sequence>
<dbReference type="Pfam" id="PF12836">
    <property type="entry name" value="HHH_3"/>
    <property type="match status" value="1"/>
</dbReference>
<gene>
    <name evidence="4" type="ORF">J2S42_002954</name>
</gene>
<evidence type="ECO:0000313" key="4">
    <source>
        <dbReference type="EMBL" id="MDQ0366285.1"/>
    </source>
</evidence>
<comment type="caution">
    <text evidence="4">The sequence shown here is derived from an EMBL/GenBank/DDBJ whole genome shotgun (WGS) entry which is preliminary data.</text>
</comment>
<dbReference type="InterPro" id="IPR003583">
    <property type="entry name" value="Hlx-hairpin-Hlx_DNA-bd_motif"/>
</dbReference>
<dbReference type="PANTHER" id="PTHR21180:SF32">
    <property type="entry name" value="ENDONUCLEASE_EXONUCLEASE_PHOSPHATASE FAMILY DOMAIN-CONTAINING PROTEIN 1"/>
    <property type="match status" value="1"/>
</dbReference>
<keyword evidence="2" id="KW-1133">Transmembrane helix</keyword>
<feature type="domain" description="Helix-hairpin-helix DNA-binding motif class 1" evidence="3">
    <location>
        <begin position="196"/>
        <end position="215"/>
    </location>
</feature>
<organism evidence="4 5">
    <name type="scientific">Catenuloplanes indicus</name>
    <dbReference type="NCBI Taxonomy" id="137267"/>
    <lineage>
        <taxon>Bacteria</taxon>
        <taxon>Bacillati</taxon>
        <taxon>Actinomycetota</taxon>
        <taxon>Actinomycetes</taxon>
        <taxon>Micromonosporales</taxon>
        <taxon>Micromonosporaceae</taxon>
        <taxon>Catenuloplanes</taxon>
    </lineage>
</organism>